<dbReference type="PANTHER" id="PTHR12277:SF81">
    <property type="entry name" value="PROTEIN ABHD13"/>
    <property type="match status" value="1"/>
</dbReference>
<dbReference type="SUPFAM" id="SSF53474">
    <property type="entry name" value="alpha/beta-Hydrolases"/>
    <property type="match status" value="1"/>
</dbReference>
<organism evidence="1">
    <name type="scientific">marine sediment metagenome</name>
    <dbReference type="NCBI Taxonomy" id="412755"/>
    <lineage>
        <taxon>unclassified sequences</taxon>
        <taxon>metagenomes</taxon>
        <taxon>ecological metagenomes</taxon>
    </lineage>
</organism>
<evidence type="ECO:0000313" key="1">
    <source>
        <dbReference type="EMBL" id="GAG82020.1"/>
    </source>
</evidence>
<dbReference type="PANTHER" id="PTHR12277">
    <property type="entry name" value="ALPHA/BETA HYDROLASE DOMAIN-CONTAINING PROTEIN"/>
    <property type="match status" value="1"/>
</dbReference>
<reference evidence="1" key="1">
    <citation type="journal article" date="2014" name="Front. Microbiol.">
        <title>High frequency of phylogenetically diverse reductive dehalogenase-homologous genes in deep subseafloor sedimentary metagenomes.</title>
        <authorList>
            <person name="Kawai M."/>
            <person name="Futagami T."/>
            <person name="Toyoda A."/>
            <person name="Takaki Y."/>
            <person name="Nishi S."/>
            <person name="Hori S."/>
            <person name="Arai W."/>
            <person name="Tsubouchi T."/>
            <person name="Morono Y."/>
            <person name="Uchiyama I."/>
            <person name="Ito T."/>
            <person name="Fujiyama A."/>
            <person name="Inagaki F."/>
            <person name="Takami H."/>
        </authorList>
    </citation>
    <scope>NUCLEOTIDE SEQUENCE</scope>
    <source>
        <strain evidence="1">Expedition CK06-06</strain>
    </source>
</reference>
<proteinExistence type="predicted"/>
<comment type="caution">
    <text evidence="1">The sequence shown here is derived from an EMBL/GenBank/DDBJ whole genome shotgun (WGS) entry which is preliminary data.</text>
</comment>
<gene>
    <name evidence="1" type="ORF">S01H4_23970</name>
</gene>
<name>X1AHG4_9ZZZZ</name>
<dbReference type="AlphaFoldDB" id="X1AHG4"/>
<dbReference type="InterPro" id="IPR029058">
    <property type="entry name" value="AB_hydrolase_fold"/>
</dbReference>
<sequence length="113" mass="12641">MENGQTKVKVGALITEEAFSSARDMARRIYPFLPSFLYSVRLDSLTKIKKVDAPKLIIHSINDEIVPFALGKKLFNAAKEPKQLVEIMGSHNTAFLDSKDKYSSAIASFIHKL</sequence>
<dbReference type="EMBL" id="BART01011202">
    <property type="protein sequence ID" value="GAG82020.1"/>
    <property type="molecule type" value="Genomic_DNA"/>
</dbReference>
<accession>X1AHG4</accession>
<evidence type="ECO:0008006" key="2">
    <source>
        <dbReference type="Google" id="ProtNLM"/>
    </source>
</evidence>
<dbReference type="Gene3D" id="3.40.50.1820">
    <property type="entry name" value="alpha/beta hydrolase"/>
    <property type="match status" value="1"/>
</dbReference>
<protein>
    <recommendedName>
        <fullName evidence="2">Serine aminopeptidase S33 domain-containing protein</fullName>
    </recommendedName>
</protein>